<gene>
    <name evidence="1" type="ORF">HYN49_11650</name>
</gene>
<dbReference type="OrthoDB" id="9806494at2"/>
<dbReference type="KEGG" id="fpal:HYN49_11650"/>
<evidence type="ECO:0000313" key="2">
    <source>
        <dbReference type="Proteomes" id="UP000244937"/>
    </source>
</evidence>
<protein>
    <submittedName>
        <fullName evidence="1">DUF1697 domain-containing protein</fullName>
    </submittedName>
</protein>
<accession>A0A2S1SJH8</accession>
<dbReference type="PIRSF" id="PIRSF008502">
    <property type="entry name" value="UCP008502"/>
    <property type="match status" value="1"/>
</dbReference>
<evidence type="ECO:0000313" key="1">
    <source>
        <dbReference type="EMBL" id="AWI26499.1"/>
    </source>
</evidence>
<dbReference type="SUPFAM" id="SSF160379">
    <property type="entry name" value="SP0830-like"/>
    <property type="match status" value="1"/>
</dbReference>
<proteinExistence type="predicted"/>
<reference evidence="1 2" key="1">
    <citation type="submission" date="2018-05" db="EMBL/GenBank/DDBJ databases">
        <title>Genome sequencing of Flavobacterium sp. HYN0049.</title>
        <authorList>
            <person name="Yi H."/>
            <person name="Baek C."/>
        </authorList>
    </citation>
    <scope>NUCLEOTIDE SEQUENCE [LARGE SCALE GENOMIC DNA]</scope>
    <source>
        <strain evidence="1 2">HYN0049</strain>
    </source>
</reference>
<sequence>MKTFIALLRGINVSGQKLIKMELLRKVLIELDFKNIKTYIQSGNVIFQSNETEPVDLEKKISALILKHFSFEVPVVVVTLSDLEFVADNNPFATQTMPGDTQPYVTFLSEKPAAFNMEVLKSIDFGADRLIDIDRYIFLWYAHGAGTTKLTNTIIENKLKVKATSRNWKTVHKLIEMAKAST</sequence>
<dbReference type="Pfam" id="PF08002">
    <property type="entry name" value="DUF1697"/>
    <property type="match status" value="1"/>
</dbReference>
<dbReference type="InterPro" id="IPR012545">
    <property type="entry name" value="DUF1697"/>
</dbReference>
<dbReference type="PANTHER" id="PTHR36439">
    <property type="entry name" value="BLL4334 PROTEIN"/>
    <property type="match status" value="1"/>
</dbReference>
<dbReference type="Proteomes" id="UP000244937">
    <property type="component" value="Chromosome"/>
</dbReference>
<dbReference type="AlphaFoldDB" id="A0A2S1SJH8"/>
<name>A0A2S1SJH8_9FLAO</name>
<dbReference type="PANTHER" id="PTHR36439:SF1">
    <property type="entry name" value="DUF1697 DOMAIN-CONTAINING PROTEIN"/>
    <property type="match status" value="1"/>
</dbReference>
<keyword evidence="2" id="KW-1185">Reference proteome</keyword>
<dbReference type="RefSeq" id="WP_108904276.1">
    <property type="nucleotide sequence ID" value="NZ_CP029187.1"/>
</dbReference>
<dbReference type="Gene3D" id="3.30.70.1280">
    <property type="entry name" value="SP0830-like domains"/>
    <property type="match status" value="1"/>
</dbReference>
<dbReference type="EMBL" id="CP029187">
    <property type="protein sequence ID" value="AWI26499.1"/>
    <property type="molecule type" value="Genomic_DNA"/>
</dbReference>
<organism evidence="1 2">
    <name type="scientific">Flavobacterium pallidum</name>
    <dbReference type="NCBI Taxonomy" id="2172098"/>
    <lineage>
        <taxon>Bacteria</taxon>
        <taxon>Pseudomonadati</taxon>
        <taxon>Bacteroidota</taxon>
        <taxon>Flavobacteriia</taxon>
        <taxon>Flavobacteriales</taxon>
        <taxon>Flavobacteriaceae</taxon>
        <taxon>Flavobacterium</taxon>
    </lineage>
</organism>